<keyword evidence="6 8" id="KW-0472">Membrane</keyword>
<accession>A0A0K9P7R4</accession>
<feature type="transmembrane region" description="Helical" evidence="8">
    <location>
        <begin position="1065"/>
        <end position="1085"/>
    </location>
</feature>
<evidence type="ECO:0000259" key="9">
    <source>
        <dbReference type="Pfam" id="PF01490"/>
    </source>
</evidence>
<feature type="transmembrane region" description="Helical" evidence="8">
    <location>
        <begin position="1097"/>
        <end position="1121"/>
    </location>
</feature>
<evidence type="ECO:0000256" key="4">
    <source>
        <dbReference type="ARBA" id="ARBA00022970"/>
    </source>
</evidence>
<keyword evidence="3 8" id="KW-0812">Transmembrane</keyword>
<name>A0A0K9P7R4_ZOSMR</name>
<feature type="transmembrane region" description="Helical" evidence="8">
    <location>
        <begin position="445"/>
        <end position="465"/>
    </location>
</feature>
<keyword evidence="5 8" id="KW-1133">Transmembrane helix</keyword>
<feature type="transmembrane region" description="Helical" evidence="8">
    <location>
        <begin position="989"/>
        <end position="1018"/>
    </location>
</feature>
<feature type="transmembrane region" description="Helical" evidence="8">
    <location>
        <begin position="203"/>
        <end position="222"/>
    </location>
</feature>
<proteinExistence type="predicted"/>
<comment type="caution">
    <text evidence="10">The sequence shown here is derived from an EMBL/GenBank/DDBJ whole genome shotgun (WGS) entry which is preliminary data.</text>
</comment>
<dbReference type="GO" id="GO:0016020">
    <property type="term" value="C:membrane"/>
    <property type="evidence" value="ECO:0000318"/>
    <property type="project" value="GO_Central"/>
</dbReference>
<keyword evidence="2" id="KW-0813">Transport</keyword>
<feature type="transmembrane region" description="Helical" evidence="8">
    <location>
        <begin position="949"/>
        <end position="969"/>
    </location>
</feature>
<dbReference type="GO" id="GO:0003333">
    <property type="term" value="P:amino acid transmembrane transport"/>
    <property type="evidence" value="ECO:0000318"/>
    <property type="project" value="GO_Central"/>
</dbReference>
<feature type="transmembrane region" description="Helical" evidence="8">
    <location>
        <begin position="503"/>
        <end position="527"/>
    </location>
</feature>
<feature type="transmembrane region" description="Helical" evidence="8">
    <location>
        <begin position="1039"/>
        <end position="1059"/>
    </location>
</feature>
<evidence type="ECO:0000256" key="3">
    <source>
        <dbReference type="ARBA" id="ARBA00022692"/>
    </source>
</evidence>
<feature type="transmembrane region" description="Helical" evidence="8">
    <location>
        <begin position="471"/>
        <end position="491"/>
    </location>
</feature>
<evidence type="ECO:0000256" key="8">
    <source>
        <dbReference type="SAM" id="Phobius"/>
    </source>
</evidence>
<feature type="transmembrane region" description="Helical" evidence="8">
    <location>
        <begin position="395"/>
        <end position="424"/>
    </location>
</feature>
<evidence type="ECO:0000313" key="10">
    <source>
        <dbReference type="EMBL" id="KMZ64200.1"/>
    </source>
</evidence>
<evidence type="ECO:0000256" key="5">
    <source>
        <dbReference type="ARBA" id="ARBA00022989"/>
    </source>
</evidence>
<sequence length="1143" mass="126316">MGLEENNSKVLIRDSEPTPAVEPAQKKQISSSPSLPIARTSHFLQMPELPRSRTAMGKTIQLGSSRMSRNGSVLSTAPVLNAINSLRSYVDDFNIQTQPPTGTDHWLPITEARKGNAFFASFHVLCAGIGFQTLLLPVAFAALGWTWGILVFLAMFFWQLYTIWILTRLHEQDFRGTRYSRYLHLLSTAFGPKMAKIAGKFPIMYLSGGTCTTLLILGGNSLKLFFEIVCGHGSCNVRNLTAVEWYLVFICAVFLIAQIPNLHSMVAMSFIGGTITFIYCTLIWVFSVAEGRPEGITYDPGAGRTHVGRMLSIINGIGLISFAFKGHNLILEIQGTLPSTDKTPSRVPMWIGVKVAKIFIFLCLFLTAIMGYWSYGNLIPRSGILSALHKYHGQQVPAAVLGLITLLVVIGCMGTYQIYAMVVFDNLEMIYTAKKKKPCPWWVRILLRAIFAGTSFLIANAFPFLPDLGGLLGGIALPVTLAYPCFMWVLIKKPKRRSGMWYLNWGLGILAMILSVAIIVGGFWNLIYAGLKFRFFNAGLDDHANYIGSSVTFGQQRRQSSFSIWSDMDGSYLNSTNTLHPKLTGKMKIKSDDSKLSHLNGEEPTPIMTPALISAPPMQIRNSPSLPIAKTLHFVHIPDLQRSRSTAWRETIQLGSSRMSTNGSVTGTGPVLNAINSLRSYVDDFNTQTQPPTGIDHWLPITEARKGNAFFASLHVLCAGIGFQTLLLPVAFAALGWTWGILVFLAMFFWQLYTIWILTRLHEDDFRGIRHSRYLHLLSTAFGPKMANIAGKFPIMYLSGGTCTTLIILGGNSLKLFFEIICGDGSSCSTVRNLTGVEWYLVFICVVFLIAQIPNLHSMAVISFIGGMITFIYCTLIWSFSVAEGRPEGVTYDPGAGKTPIGRMLSIINGMGLIAFAFKGHNLILEIQGTLPSTDKIPSRVPMWIGVKVAKIFIFLCLFLTAIMGYWSYGNLIPRAGILSALHKYHGQQVPAAVLGLITLLVVIGCMGTYQIYAMVVFDNLEMVYTAKKQEPCPWWVRTALRALFAGITFLIANAFPFLPDLGGLLGGIALPVTLAYPCFMWVLIKKPKRRSGMWYLNWGLGILAMFLSVATIVGGLWNLIYAGVKFRFFEAGLDDNANYIGA</sequence>
<dbReference type="Proteomes" id="UP000036987">
    <property type="component" value="Unassembled WGS sequence"/>
</dbReference>
<keyword evidence="11" id="KW-1185">Reference proteome</keyword>
<dbReference type="InterPro" id="IPR013057">
    <property type="entry name" value="AA_transpt_TM"/>
</dbReference>
<dbReference type="STRING" id="29655.A0A0K9P7R4"/>
<evidence type="ECO:0000256" key="7">
    <source>
        <dbReference type="SAM" id="MobiDB-lite"/>
    </source>
</evidence>
<feature type="domain" description="Amino acid transporter transmembrane" evidence="9">
    <location>
        <begin position="706"/>
        <end position="1121"/>
    </location>
</feature>
<protein>
    <recommendedName>
        <fullName evidence="9">Amino acid transporter transmembrane domain-containing protein</fullName>
    </recommendedName>
</protein>
<dbReference type="Pfam" id="PF01490">
    <property type="entry name" value="Aa_trans"/>
    <property type="match status" value="2"/>
</dbReference>
<organism evidence="10 11">
    <name type="scientific">Zostera marina</name>
    <name type="common">Eelgrass</name>
    <dbReference type="NCBI Taxonomy" id="29655"/>
    <lineage>
        <taxon>Eukaryota</taxon>
        <taxon>Viridiplantae</taxon>
        <taxon>Streptophyta</taxon>
        <taxon>Embryophyta</taxon>
        <taxon>Tracheophyta</taxon>
        <taxon>Spermatophyta</taxon>
        <taxon>Magnoliopsida</taxon>
        <taxon>Liliopsida</taxon>
        <taxon>Zosteraceae</taxon>
        <taxon>Zostera</taxon>
    </lineage>
</organism>
<feature type="transmembrane region" description="Helical" evidence="8">
    <location>
        <begin position="795"/>
        <end position="817"/>
    </location>
</feature>
<dbReference type="AlphaFoldDB" id="A0A0K9P7R4"/>
<dbReference type="OMA" id="YTIWILT"/>
<feature type="transmembrane region" description="Helical" evidence="8">
    <location>
        <begin position="860"/>
        <end position="881"/>
    </location>
</feature>
<feature type="transmembrane region" description="Helical" evidence="8">
    <location>
        <begin position="726"/>
        <end position="750"/>
    </location>
</feature>
<feature type="domain" description="Amino acid transporter transmembrane" evidence="9">
    <location>
        <begin position="114"/>
        <end position="527"/>
    </location>
</feature>
<dbReference type="PANTHER" id="PTHR48017">
    <property type="entry name" value="OS05G0424000 PROTEIN-RELATED"/>
    <property type="match status" value="1"/>
</dbReference>
<feature type="transmembrane region" description="Helical" evidence="8">
    <location>
        <begin position="266"/>
        <end position="286"/>
    </location>
</feature>
<feature type="transmembrane region" description="Helical" evidence="8">
    <location>
        <begin position="242"/>
        <end position="259"/>
    </location>
</feature>
<keyword evidence="4" id="KW-0029">Amino-acid transport</keyword>
<dbReference type="EMBL" id="LFYR01001173">
    <property type="protein sequence ID" value="KMZ64200.1"/>
    <property type="molecule type" value="Genomic_DNA"/>
</dbReference>
<evidence type="ECO:0000256" key="6">
    <source>
        <dbReference type="ARBA" id="ARBA00023136"/>
    </source>
</evidence>
<evidence type="ECO:0000313" key="11">
    <source>
        <dbReference type="Proteomes" id="UP000036987"/>
    </source>
</evidence>
<feature type="region of interest" description="Disordered" evidence="7">
    <location>
        <begin position="1"/>
        <end position="33"/>
    </location>
</feature>
<dbReference type="GO" id="GO:0015171">
    <property type="term" value="F:amino acid transmembrane transporter activity"/>
    <property type="evidence" value="ECO:0000318"/>
    <property type="project" value="GO_Central"/>
</dbReference>
<feature type="transmembrane region" description="Helical" evidence="8">
    <location>
        <begin position="117"/>
        <end position="139"/>
    </location>
</feature>
<feature type="transmembrane region" description="Helical" evidence="8">
    <location>
        <begin position="355"/>
        <end position="375"/>
    </location>
</feature>
<comment type="subcellular location">
    <subcellularLocation>
        <location evidence="1">Membrane</location>
    </subcellularLocation>
</comment>
<feature type="transmembrane region" description="Helical" evidence="8">
    <location>
        <begin position="145"/>
        <end position="166"/>
    </location>
</feature>
<dbReference type="OrthoDB" id="40134at2759"/>
<gene>
    <name evidence="10" type="ORF">ZOSMA_37G00800</name>
</gene>
<feature type="transmembrane region" description="Helical" evidence="8">
    <location>
        <begin position="837"/>
        <end position="853"/>
    </location>
</feature>
<feature type="transmembrane region" description="Helical" evidence="8">
    <location>
        <begin position="901"/>
        <end position="918"/>
    </location>
</feature>
<reference evidence="11" key="1">
    <citation type="journal article" date="2016" name="Nature">
        <title>The genome of the seagrass Zostera marina reveals angiosperm adaptation to the sea.</title>
        <authorList>
            <person name="Olsen J.L."/>
            <person name="Rouze P."/>
            <person name="Verhelst B."/>
            <person name="Lin Y.-C."/>
            <person name="Bayer T."/>
            <person name="Collen J."/>
            <person name="Dattolo E."/>
            <person name="De Paoli E."/>
            <person name="Dittami S."/>
            <person name="Maumus F."/>
            <person name="Michel G."/>
            <person name="Kersting A."/>
            <person name="Lauritano C."/>
            <person name="Lohaus R."/>
            <person name="Toepel M."/>
            <person name="Tonon T."/>
            <person name="Vanneste K."/>
            <person name="Amirebrahimi M."/>
            <person name="Brakel J."/>
            <person name="Bostroem C."/>
            <person name="Chovatia M."/>
            <person name="Grimwood J."/>
            <person name="Jenkins J.W."/>
            <person name="Jueterbock A."/>
            <person name="Mraz A."/>
            <person name="Stam W.T."/>
            <person name="Tice H."/>
            <person name="Bornberg-Bauer E."/>
            <person name="Green P.J."/>
            <person name="Pearson G.A."/>
            <person name="Procaccini G."/>
            <person name="Duarte C.M."/>
            <person name="Schmutz J."/>
            <person name="Reusch T.B.H."/>
            <person name="Van de Peer Y."/>
        </authorList>
    </citation>
    <scope>NUCLEOTIDE SEQUENCE [LARGE SCALE GENOMIC DNA]</scope>
    <source>
        <strain evidence="11">cv. Finnish</strain>
    </source>
</reference>
<evidence type="ECO:0000256" key="2">
    <source>
        <dbReference type="ARBA" id="ARBA00022448"/>
    </source>
</evidence>
<evidence type="ECO:0000256" key="1">
    <source>
        <dbReference type="ARBA" id="ARBA00004370"/>
    </source>
</evidence>